<accession>A0ABD0JFQ0</accession>
<organism evidence="1 2">
    <name type="scientific">Batillaria attramentaria</name>
    <dbReference type="NCBI Taxonomy" id="370345"/>
    <lineage>
        <taxon>Eukaryota</taxon>
        <taxon>Metazoa</taxon>
        <taxon>Spiralia</taxon>
        <taxon>Lophotrochozoa</taxon>
        <taxon>Mollusca</taxon>
        <taxon>Gastropoda</taxon>
        <taxon>Caenogastropoda</taxon>
        <taxon>Sorbeoconcha</taxon>
        <taxon>Cerithioidea</taxon>
        <taxon>Batillariidae</taxon>
        <taxon>Batillaria</taxon>
    </lineage>
</organism>
<dbReference type="Proteomes" id="UP001519460">
    <property type="component" value="Unassembled WGS sequence"/>
</dbReference>
<evidence type="ECO:0000313" key="1">
    <source>
        <dbReference type="EMBL" id="KAK7473635.1"/>
    </source>
</evidence>
<dbReference type="EMBL" id="JACVVK020000462">
    <property type="protein sequence ID" value="KAK7473635.1"/>
    <property type="molecule type" value="Genomic_DNA"/>
</dbReference>
<reference evidence="1 2" key="1">
    <citation type="journal article" date="2023" name="Sci. Data">
        <title>Genome assembly of the Korean intertidal mud-creeper Batillaria attramentaria.</title>
        <authorList>
            <person name="Patra A.K."/>
            <person name="Ho P.T."/>
            <person name="Jun S."/>
            <person name="Lee S.J."/>
            <person name="Kim Y."/>
            <person name="Won Y.J."/>
        </authorList>
    </citation>
    <scope>NUCLEOTIDE SEQUENCE [LARGE SCALE GENOMIC DNA]</scope>
    <source>
        <strain evidence="1">Wonlab-2016</strain>
    </source>
</reference>
<comment type="caution">
    <text evidence="1">The sequence shown here is derived from an EMBL/GenBank/DDBJ whole genome shotgun (WGS) entry which is preliminary data.</text>
</comment>
<dbReference type="AlphaFoldDB" id="A0ABD0JFQ0"/>
<evidence type="ECO:0000313" key="2">
    <source>
        <dbReference type="Proteomes" id="UP001519460"/>
    </source>
</evidence>
<name>A0ABD0JFQ0_9CAEN</name>
<proteinExistence type="predicted"/>
<sequence length="108" mass="12123">MMETPRGPSTVGEDLSVGLHGEVTNVAFFLPFCSRKNEEKEEENLRAAKITANRHDCSSSDRSEPERETTTLIGPITWLRRNETSCLRLTSSSQVVIGSDIYLIHRSQ</sequence>
<protein>
    <submittedName>
        <fullName evidence="1">Uncharacterized protein</fullName>
    </submittedName>
</protein>
<gene>
    <name evidence="1" type="ORF">BaRGS_00035113</name>
</gene>
<keyword evidence="2" id="KW-1185">Reference proteome</keyword>